<dbReference type="EMBL" id="UOGD01000088">
    <property type="protein sequence ID" value="VAX17964.1"/>
    <property type="molecule type" value="Genomic_DNA"/>
</dbReference>
<dbReference type="PANTHER" id="PTHR44103:SF1">
    <property type="entry name" value="PROPROTEIN CONVERTASE P"/>
    <property type="match status" value="1"/>
</dbReference>
<evidence type="ECO:0000313" key="2">
    <source>
        <dbReference type="EMBL" id="VAX17964.1"/>
    </source>
</evidence>
<organism evidence="2">
    <name type="scientific">hydrothermal vent metagenome</name>
    <dbReference type="NCBI Taxonomy" id="652676"/>
    <lineage>
        <taxon>unclassified sequences</taxon>
        <taxon>metagenomes</taxon>
        <taxon>ecological metagenomes</taxon>
    </lineage>
</organism>
<dbReference type="AlphaFoldDB" id="A0A3B1C1T2"/>
<dbReference type="Gene3D" id="2.130.10.130">
    <property type="entry name" value="Integrin alpha, N-terminal"/>
    <property type="match status" value="1"/>
</dbReference>
<dbReference type="SUPFAM" id="SSF69318">
    <property type="entry name" value="Integrin alpha N-terminal domain"/>
    <property type="match status" value="1"/>
</dbReference>
<dbReference type="InterPro" id="IPR013517">
    <property type="entry name" value="FG-GAP"/>
</dbReference>
<evidence type="ECO:0008006" key="3">
    <source>
        <dbReference type="Google" id="ProtNLM"/>
    </source>
</evidence>
<protein>
    <recommendedName>
        <fullName evidence="3">VCBS repeat-containing protein</fullName>
    </recommendedName>
</protein>
<dbReference type="Pfam" id="PF13517">
    <property type="entry name" value="FG-GAP_3"/>
    <property type="match status" value="2"/>
</dbReference>
<dbReference type="InterPro" id="IPR028994">
    <property type="entry name" value="Integrin_alpha_N"/>
</dbReference>
<accession>A0A3B1C1T2</accession>
<reference evidence="2" key="1">
    <citation type="submission" date="2018-06" db="EMBL/GenBank/DDBJ databases">
        <authorList>
            <person name="Zhirakovskaya E."/>
        </authorList>
    </citation>
    <scope>NUCLEOTIDE SEQUENCE</scope>
</reference>
<feature type="non-terminal residue" evidence="2">
    <location>
        <position position="458"/>
    </location>
</feature>
<keyword evidence="1" id="KW-0732">Signal</keyword>
<evidence type="ECO:0000256" key="1">
    <source>
        <dbReference type="ARBA" id="ARBA00022729"/>
    </source>
</evidence>
<name>A0A3B1C1T2_9ZZZZ</name>
<dbReference type="PANTHER" id="PTHR44103">
    <property type="entry name" value="PROPROTEIN CONVERTASE P"/>
    <property type="match status" value="1"/>
</dbReference>
<proteinExistence type="predicted"/>
<sequence length="458" mass="49683">MRKSFIILLFLVLGSASVFAQLSSKAYYNRSAEDQSDSLRPWFSGGVRSVYIGGDLDGDGKPEILATDYSNGGRVHVLEYADSETLELVWSSPANVQEGNPNSTPRWVQSGDLDGDGNQEIIFPLGPRYEGGVQVYEYQGSDNDYGTSTIIDFPANIFTGNGFGEFRMDRERGTVADFDNDGQSEIILANKDNNVYILSINGNAPGFASWQVEGGDPATDATSLVTGGSPWHSVPADIDGDGVLEIVDHNWNFYSFSSIDPTGANTYTYPKPNPDGNVYGPAYYEFLKTRGTDGVGFMGVAVADVDGDGKDEIAGLVYPIYALTLVSQPQGADGVNIWDDSTKFSILKNRWDLSHTGDSLAQFWGCYAADLNNNGRDEILVGGFYGENVVAIEYNGSGDILDGNNYDVMFYYGGEPESNWEWQTITITDSAGVVDTQYSKTAWANPGVMKMTSGDIIG</sequence>
<gene>
    <name evidence="2" type="ORF">MNBD_IGNAVI01-2869</name>
</gene>